<proteinExistence type="predicted"/>
<comment type="caution">
    <text evidence="3">The sequence shown here is derived from an EMBL/GenBank/DDBJ whole genome shotgun (WGS) entry which is preliminary data.</text>
</comment>
<name>A0A9D4AKR5_9ROSI</name>
<keyword evidence="1" id="KW-0472">Membrane</keyword>
<feature type="domain" description="DUF4283" evidence="2">
    <location>
        <begin position="61"/>
        <end position="134"/>
    </location>
</feature>
<keyword evidence="1" id="KW-0812">Transmembrane</keyword>
<gene>
    <name evidence="3" type="ORF">J1N35_001115</name>
</gene>
<sequence>MLNQGTRLSRSQLTKLYFVRLWNLCILGLLRLPFGSVSLGGVGLLLFSTEVLCLGHEAWAVGKIMYEEKINREVMYRVLKSLWSSKEAVNFVALNEGVMLVKFGNIDDRTRILNLAPWLFAQCLFALLPFVKGLDMEDYAFNIAPFWIRVYNSPLEQMDRQVAIDVGEAIGEVVAIDWRDKDGG</sequence>
<accession>A0A9D4AKR5</accession>
<dbReference type="InterPro" id="IPR025558">
    <property type="entry name" value="DUF4283"/>
</dbReference>
<evidence type="ECO:0000256" key="1">
    <source>
        <dbReference type="SAM" id="Phobius"/>
    </source>
</evidence>
<dbReference type="OrthoDB" id="996652at2759"/>
<dbReference type="AlphaFoldDB" id="A0A9D4AKR5"/>
<reference evidence="3 4" key="1">
    <citation type="journal article" date="2021" name="Plant Biotechnol. J.">
        <title>Multi-omics assisted identification of the key and species-specific regulatory components of drought-tolerant mechanisms in Gossypium stocksii.</title>
        <authorList>
            <person name="Yu D."/>
            <person name="Ke L."/>
            <person name="Zhang D."/>
            <person name="Wu Y."/>
            <person name="Sun Y."/>
            <person name="Mei J."/>
            <person name="Sun J."/>
            <person name="Sun Y."/>
        </authorList>
    </citation>
    <scope>NUCLEOTIDE SEQUENCE [LARGE SCALE GENOMIC DNA]</scope>
    <source>
        <strain evidence="4">cv. E1</strain>
        <tissue evidence="3">Leaf</tissue>
    </source>
</reference>
<dbReference type="EMBL" id="JAIQCV010000001">
    <property type="protein sequence ID" value="KAH1129737.1"/>
    <property type="molecule type" value="Genomic_DNA"/>
</dbReference>
<keyword evidence="4" id="KW-1185">Reference proteome</keyword>
<dbReference type="Pfam" id="PF14111">
    <property type="entry name" value="DUF4283"/>
    <property type="match status" value="1"/>
</dbReference>
<organism evidence="3 4">
    <name type="scientific">Gossypium stocksii</name>
    <dbReference type="NCBI Taxonomy" id="47602"/>
    <lineage>
        <taxon>Eukaryota</taxon>
        <taxon>Viridiplantae</taxon>
        <taxon>Streptophyta</taxon>
        <taxon>Embryophyta</taxon>
        <taxon>Tracheophyta</taxon>
        <taxon>Spermatophyta</taxon>
        <taxon>Magnoliopsida</taxon>
        <taxon>eudicotyledons</taxon>
        <taxon>Gunneridae</taxon>
        <taxon>Pentapetalae</taxon>
        <taxon>rosids</taxon>
        <taxon>malvids</taxon>
        <taxon>Malvales</taxon>
        <taxon>Malvaceae</taxon>
        <taxon>Malvoideae</taxon>
        <taxon>Gossypium</taxon>
    </lineage>
</organism>
<dbReference type="PANTHER" id="PTHR31286:SF178">
    <property type="entry name" value="DUF4283 DOMAIN-CONTAINING PROTEIN"/>
    <property type="match status" value="1"/>
</dbReference>
<dbReference type="InterPro" id="IPR040256">
    <property type="entry name" value="At4g02000-like"/>
</dbReference>
<evidence type="ECO:0000313" key="3">
    <source>
        <dbReference type="EMBL" id="KAH1129737.1"/>
    </source>
</evidence>
<protein>
    <recommendedName>
        <fullName evidence="2">DUF4283 domain-containing protein</fullName>
    </recommendedName>
</protein>
<dbReference type="Proteomes" id="UP000828251">
    <property type="component" value="Unassembled WGS sequence"/>
</dbReference>
<keyword evidence="1" id="KW-1133">Transmembrane helix</keyword>
<evidence type="ECO:0000313" key="4">
    <source>
        <dbReference type="Proteomes" id="UP000828251"/>
    </source>
</evidence>
<feature type="transmembrane region" description="Helical" evidence="1">
    <location>
        <begin position="21"/>
        <end position="47"/>
    </location>
</feature>
<evidence type="ECO:0000259" key="2">
    <source>
        <dbReference type="Pfam" id="PF14111"/>
    </source>
</evidence>
<dbReference type="PANTHER" id="PTHR31286">
    <property type="entry name" value="GLYCINE-RICH CELL WALL STRUCTURAL PROTEIN 1.8-LIKE"/>
    <property type="match status" value="1"/>
</dbReference>